<organism evidence="1 2">
    <name type="scientific">Paenibacillus dokdonensis</name>
    <dbReference type="NCBI Taxonomy" id="2567944"/>
    <lineage>
        <taxon>Bacteria</taxon>
        <taxon>Bacillati</taxon>
        <taxon>Bacillota</taxon>
        <taxon>Bacilli</taxon>
        <taxon>Bacillales</taxon>
        <taxon>Paenibacillaceae</taxon>
        <taxon>Paenibacillus</taxon>
    </lineage>
</organism>
<evidence type="ECO:0000313" key="2">
    <source>
        <dbReference type="Proteomes" id="UP001344632"/>
    </source>
</evidence>
<sequence length="51" mass="5581">MLKIKFLPPESSSVVQSRECRYTLGIAGESMSLQEGSAGFLRMDVGDTEKT</sequence>
<protein>
    <submittedName>
        <fullName evidence="1">Uncharacterized protein</fullName>
    </submittedName>
</protein>
<gene>
    <name evidence="1" type="ORF">P4H66_20675</name>
</gene>
<reference evidence="1 2" key="1">
    <citation type="submission" date="2023-03" db="EMBL/GenBank/DDBJ databases">
        <title>Bacillus Genome Sequencing.</title>
        <authorList>
            <person name="Dunlap C."/>
        </authorList>
    </citation>
    <scope>NUCLEOTIDE SEQUENCE [LARGE SCALE GENOMIC DNA]</scope>
    <source>
        <strain evidence="1 2">BD-525</strain>
    </source>
</reference>
<evidence type="ECO:0000313" key="1">
    <source>
        <dbReference type="EMBL" id="MEC0242223.1"/>
    </source>
</evidence>
<accession>A0ABU6GR89</accession>
<proteinExistence type="predicted"/>
<dbReference type="Proteomes" id="UP001344632">
    <property type="component" value="Unassembled WGS sequence"/>
</dbReference>
<comment type="caution">
    <text evidence="1">The sequence shown here is derived from an EMBL/GenBank/DDBJ whole genome shotgun (WGS) entry which is preliminary data.</text>
</comment>
<name>A0ABU6GR89_9BACL</name>
<dbReference type="EMBL" id="JARLKZ010000016">
    <property type="protein sequence ID" value="MEC0242223.1"/>
    <property type="molecule type" value="Genomic_DNA"/>
</dbReference>
<keyword evidence="2" id="KW-1185">Reference proteome</keyword>
<dbReference type="RefSeq" id="WP_326089988.1">
    <property type="nucleotide sequence ID" value="NZ_JARLKZ010000016.1"/>
</dbReference>